<dbReference type="RefSeq" id="WP_244678071.1">
    <property type="nucleotide sequence ID" value="NZ_CP095046.1"/>
</dbReference>
<sequence>MLTRIVRMTFQPEKVADFLAIFRDSENKIRNMPGCQHLELWQDADMPNVYCTHSHWNSADDLNNYRRSALFGQVWPTTKALFAAPPLAFSVYPAGPDSTSTPRPTS</sequence>
<evidence type="ECO:0000313" key="3">
    <source>
        <dbReference type="Proteomes" id="UP000831796"/>
    </source>
</evidence>
<gene>
    <name evidence="2" type="ORF">MUN79_13165</name>
</gene>
<protein>
    <submittedName>
        <fullName evidence="2">Antibiotic biosynthesis monooxygenase</fullName>
    </submittedName>
</protein>
<evidence type="ECO:0000259" key="1">
    <source>
        <dbReference type="PROSITE" id="PS51725"/>
    </source>
</evidence>
<reference evidence="2" key="1">
    <citation type="submission" date="2022-04" db="EMBL/GenBank/DDBJ databases">
        <title>Hymenobacter sp. isolated from the air.</title>
        <authorList>
            <person name="Won M."/>
            <person name="Lee C.-M."/>
            <person name="Woen H.-Y."/>
            <person name="Kwon S.-W."/>
        </authorList>
    </citation>
    <scope>NUCLEOTIDE SEQUENCE</scope>
    <source>
        <strain evidence="2">5116S-3</strain>
    </source>
</reference>
<evidence type="ECO:0000313" key="2">
    <source>
        <dbReference type="EMBL" id="UOQ74734.1"/>
    </source>
</evidence>
<accession>A0A8T9QB01</accession>
<dbReference type="PROSITE" id="PS51725">
    <property type="entry name" value="ABM"/>
    <property type="match status" value="1"/>
</dbReference>
<dbReference type="KEGG" id="hcu:MUN79_13165"/>
<proteinExistence type="predicted"/>
<keyword evidence="3" id="KW-1185">Reference proteome</keyword>
<dbReference type="GO" id="GO:0004497">
    <property type="term" value="F:monooxygenase activity"/>
    <property type="evidence" value="ECO:0007669"/>
    <property type="project" value="UniProtKB-KW"/>
</dbReference>
<dbReference type="Pfam" id="PF03992">
    <property type="entry name" value="ABM"/>
    <property type="match status" value="1"/>
</dbReference>
<dbReference type="Gene3D" id="3.30.70.100">
    <property type="match status" value="1"/>
</dbReference>
<dbReference type="InterPro" id="IPR011008">
    <property type="entry name" value="Dimeric_a/b-barrel"/>
</dbReference>
<keyword evidence="2" id="KW-0503">Monooxygenase</keyword>
<name>A0A8T9QB01_9BACT</name>
<dbReference type="AlphaFoldDB" id="A0A8T9QB01"/>
<organism evidence="2 3">
    <name type="scientific">Hymenobacter cellulosilyticus</name>
    <dbReference type="NCBI Taxonomy" id="2932248"/>
    <lineage>
        <taxon>Bacteria</taxon>
        <taxon>Pseudomonadati</taxon>
        <taxon>Bacteroidota</taxon>
        <taxon>Cytophagia</taxon>
        <taxon>Cytophagales</taxon>
        <taxon>Hymenobacteraceae</taxon>
        <taxon>Hymenobacter</taxon>
    </lineage>
</organism>
<dbReference type="Proteomes" id="UP000831796">
    <property type="component" value="Chromosome"/>
</dbReference>
<keyword evidence="2" id="KW-0560">Oxidoreductase</keyword>
<feature type="domain" description="ABM" evidence="1">
    <location>
        <begin position="2"/>
        <end position="92"/>
    </location>
</feature>
<dbReference type="InterPro" id="IPR007138">
    <property type="entry name" value="ABM_dom"/>
</dbReference>
<dbReference type="EMBL" id="CP095046">
    <property type="protein sequence ID" value="UOQ74734.1"/>
    <property type="molecule type" value="Genomic_DNA"/>
</dbReference>
<dbReference type="SUPFAM" id="SSF54909">
    <property type="entry name" value="Dimeric alpha+beta barrel"/>
    <property type="match status" value="1"/>
</dbReference>